<evidence type="ECO:0000256" key="3">
    <source>
        <dbReference type="ARBA" id="ARBA00023125"/>
    </source>
</evidence>
<evidence type="ECO:0000256" key="4">
    <source>
        <dbReference type="ARBA" id="ARBA00023163"/>
    </source>
</evidence>
<accession>A0A409X902</accession>
<evidence type="ECO:0000256" key="5">
    <source>
        <dbReference type="ARBA" id="ARBA00023242"/>
    </source>
</evidence>
<dbReference type="InterPro" id="IPR036864">
    <property type="entry name" value="Zn2-C6_fun-type_DNA-bd_sf"/>
</dbReference>
<dbReference type="GO" id="GO:0008270">
    <property type="term" value="F:zinc ion binding"/>
    <property type="evidence" value="ECO:0007669"/>
    <property type="project" value="InterPro"/>
</dbReference>
<dbReference type="GO" id="GO:0005634">
    <property type="term" value="C:nucleus"/>
    <property type="evidence" value="ECO:0007669"/>
    <property type="project" value="UniProtKB-SubCell"/>
</dbReference>
<dbReference type="PANTHER" id="PTHR31845">
    <property type="entry name" value="FINGER DOMAIN PROTEIN, PUTATIVE-RELATED"/>
    <property type="match status" value="1"/>
</dbReference>
<feature type="region of interest" description="Disordered" evidence="6">
    <location>
        <begin position="1"/>
        <end position="48"/>
    </location>
</feature>
<name>A0A409X902_9AGAR</name>
<protein>
    <recommendedName>
        <fullName evidence="7">Zn(2)-C6 fungal-type domain-containing protein</fullName>
    </recommendedName>
</protein>
<dbReference type="InterPro" id="IPR001138">
    <property type="entry name" value="Zn2Cys6_DnaBD"/>
</dbReference>
<dbReference type="OrthoDB" id="3054705at2759"/>
<reference evidence="8 9" key="1">
    <citation type="journal article" date="2018" name="Evol. Lett.">
        <title>Horizontal gene cluster transfer increased hallucinogenic mushroom diversity.</title>
        <authorList>
            <person name="Reynolds H.T."/>
            <person name="Vijayakumar V."/>
            <person name="Gluck-Thaler E."/>
            <person name="Korotkin H.B."/>
            <person name="Matheny P.B."/>
            <person name="Slot J.C."/>
        </authorList>
    </citation>
    <scope>NUCLEOTIDE SEQUENCE [LARGE SCALE GENOMIC DNA]</scope>
    <source>
        <strain evidence="8 9">SRW20</strain>
    </source>
</reference>
<keyword evidence="3" id="KW-0238">DNA-binding</keyword>
<sequence>MAANMNGKRPASTMSNESRKKAKRDDESEAQSPAAEKEEVKAKPTRGSRACTVCRRLKMKCVGAEQGPPCKRCLSGNHECIFEESNRGKRSSKKHEILTRSLRKMERTLDTVLRSIGNPSIASGMISRSPSPPAQAAGTQALLSAASPSPPASTSASAAVYQQQNHQVHQQSHSQSQQQQQQGQAGGATSRHTHHPPGSPKLHSLPDNALNPLGLLAEASLANRRAQATNSSGMVARPVNGDVKVGVASDNYFKPGPMTILPLRRLYIERQVQPEMLSFVSTEEVVELFNIYFDHIHELPHALARLLALAVLAHN</sequence>
<dbReference type="SMART" id="SM00066">
    <property type="entry name" value="GAL4"/>
    <property type="match status" value="1"/>
</dbReference>
<keyword evidence="4" id="KW-0804">Transcription</keyword>
<keyword evidence="2" id="KW-0805">Transcription regulation</keyword>
<dbReference type="Gene3D" id="4.10.240.10">
    <property type="entry name" value="Zn(2)-C6 fungal-type DNA-binding domain"/>
    <property type="match status" value="1"/>
</dbReference>
<dbReference type="PROSITE" id="PS00463">
    <property type="entry name" value="ZN2_CY6_FUNGAL_1"/>
    <property type="match status" value="1"/>
</dbReference>
<proteinExistence type="predicted"/>
<keyword evidence="5" id="KW-0539">Nucleus</keyword>
<evidence type="ECO:0000256" key="1">
    <source>
        <dbReference type="ARBA" id="ARBA00004123"/>
    </source>
</evidence>
<organism evidence="8 9">
    <name type="scientific">Gymnopilus dilepis</name>
    <dbReference type="NCBI Taxonomy" id="231916"/>
    <lineage>
        <taxon>Eukaryota</taxon>
        <taxon>Fungi</taxon>
        <taxon>Dikarya</taxon>
        <taxon>Basidiomycota</taxon>
        <taxon>Agaricomycotina</taxon>
        <taxon>Agaricomycetes</taxon>
        <taxon>Agaricomycetidae</taxon>
        <taxon>Agaricales</taxon>
        <taxon>Agaricineae</taxon>
        <taxon>Hymenogastraceae</taxon>
        <taxon>Gymnopilus</taxon>
    </lineage>
</organism>
<evidence type="ECO:0000313" key="9">
    <source>
        <dbReference type="Proteomes" id="UP000284706"/>
    </source>
</evidence>
<evidence type="ECO:0000313" key="8">
    <source>
        <dbReference type="EMBL" id="PPQ87225.1"/>
    </source>
</evidence>
<gene>
    <name evidence="8" type="ORF">CVT26_015411</name>
</gene>
<feature type="non-terminal residue" evidence="8">
    <location>
        <position position="315"/>
    </location>
</feature>
<feature type="region of interest" description="Disordered" evidence="6">
    <location>
        <begin position="119"/>
        <end position="209"/>
    </location>
</feature>
<dbReference type="GO" id="GO:0000981">
    <property type="term" value="F:DNA-binding transcription factor activity, RNA polymerase II-specific"/>
    <property type="evidence" value="ECO:0007669"/>
    <property type="project" value="InterPro"/>
</dbReference>
<dbReference type="Proteomes" id="UP000284706">
    <property type="component" value="Unassembled WGS sequence"/>
</dbReference>
<comment type="caution">
    <text evidence="8">The sequence shown here is derived from an EMBL/GenBank/DDBJ whole genome shotgun (WGS) entry which is preliminary data.</text>
</comment>
<dbReference type="PROSITE" id="PS50048">
    <property type="entry name" value="ZN2_CY6_FUNGAL_2"/>
    <property type="match status" value="1"/>
</dbReference>
<feature type="compositionally biased region" description="Low complexity" evidence="6">
    <location>
        <begin position="144"/>
        <end position="183"/>
    </location>
</feature>
<keyword evidence="9" id="KW-1185">Reference proteome</keyword>
<dbReference type="InParanoid" id="A0A409X902"/>
<feature type="compositionally biased region" description="Basic and acidic residues" evidence="6">
    <location>
        <begin position="17"/>
        <end position="26"/>
    </location>
</feature>
<evidence type="ECO:0000259" key="7">
    <source>
        <dbReference type="PROSITE" id="PS50048"/>
    </source>
</evidence>
<dbReference type="PANTHER" id="PTHR31845:SF19">
    <property type="entry name" value="TRANSCRIPTION FACTOR DOMAIN-CONTAINING PROTEIN"/>
    <property type="match status" value="1"/>
</dbReference>
<dbReference type="SUPFAM" id="SSF57701">
    <property type="entry name" value="Zn2/Cys6 DNA-binding domain"/>
    <property type="match status" value="1"/>
</dbReference>
<dbReference type="Pfam" id="PF00172">
    <property type="entry name" value="Zn_clus"/>
    <property type="match status" value="1"/>
</dbReference>
<dbReference type="InterPro" id="IPR051089">
    <property type="entry name" value="prtT"/>
</dbReference>
<dbReference type="STRING" id="231916.A0A409X902"/>
<evidence type="ECO:0000256" key="2">
    <source>
        <dbReference type="ARBA" id="ARBA00023015"/>
    </source>
</evidence>
<dbReference type="AlphaFoldDB" id="A0A409X902"/>
<feature type="compositionally biased region" description="Polar residues" evidence="6">
    <location>
        <begin position="119"/>
        <end position="129"/>
    </location>
</feature>
<dbReference type="EMBL" id="NHYE01003907">
    <property type="protein sequence ID" value="PPQ87225.1"/>
    <property type="molecule type" value="Genomic_DNA"/>
</dbReference>
<dbReference type="GO" id="GO:0000976">
    <property type="term" value="F:transcription cis-regulatory region binding"/>
    <property type="evidence" value="ECO:0007669"/>
    <property type="project" value="TreeGrafter"/>
</dbReference>
<dbReference type="CDD" id="cd00067">
    <property type="entry name" value="GAL4"/>
    <property type="match status" value="1"/>
</dbReference>
<feature type="domain" description="Zn(2)-C6 fungal-type" evidence="7">
    <location>
        <begin position="50"/>
        <end position="82"/>
    </location>
</feature>
<comment type="subcellular location">
    <subcellularLocation>
        <location evidence="1">Nucleus</location>
    </subcellularLocation>
</comment>
<evidence type="ECO:0000256" key="6">
    <source>
        <dbReference type="SAM" id="MobiDB-lite"/>
    </source>
</evidence>